<evidence type="ECO:0000313" key="4">
    <source>
        <dbReference type="EMBL" id="THU34129.1"/>
    </source>
</evidence>
<accession>A0A4S8HIN7</accession>
<evidence type="ECO:0000259" key="3">
    <source>
        <dbReference type="Pfam" id="PF13472"/>
    </source>
</evidence>
<gene>
    <name evidence="4" type="ORF">FAM09_24210</name>
</gene>
<dbReference type="InterPro" id="IPR013830">
    <property type="entry name" value="SGNH_hydro"/>
</dbReference>
<protein>
    <submittedName>
        <fullName evidence="4">Rhamnogalacturonan acetylesterase</fullName>
    </submittedName>
</protein>
<comment type="caution">
    <text evidence="4">The sequence shown here is derived from an EMBL/GenBank/DDBJ whole genome shotgun (WGS) entry which is preliminary data.</text>
</comment>
<dbReference type="GO" id="GO:0016788">
    <property type="term" value="F:hydrolase activity, acting on ester bonds"/>
    <property type="evidence" value="ECO:0007669"/>
    <property type="project" value="UniProtKB-ARBA"/>
</dbReference>
<dbReference type="RefSeq" id="WP_136579745.1">
    <property type="nucleotide sequence ID" value="NZ_STFF01000008.1"/>
</dbReference>
<dbReference type="AlphaFoldDB" id="A0A4S8HIN7"/>
<dbReference type="Gene3D" id="3.40.50.1110">
    <property type="entry name" value="SGNH hydrolase"/>
    <property type="match status" value="1"/>
</dbReference>
<evidence type="ECO:0000313" key="5">
    <source>
        <dbReference type="Proteomes" id="UP000306918"/>
    </source>
</evidence>
<reference evidence="4 5" key="1">
    <citation type="submission" date="2019-04" db="EMBL/GenBank/DDBJ databases">
        <title>Niastella caeni sp. nov., isolated from activated sludge.</title>
        <authorList>
            <person name="Sheng M."/>
        </authorList>
    </citation>
    <scope>NUCLEOTIDE SEQUENCE [LARGE SCALE GENOMIC DNA]</scope>
    <source>
        <strain evidence="4 5">HX-2-15</strain>
    </source>
</reference>
<name>A0A4S8HIN7_9BACT</name>
<proteinExistence type="inferred from homology"/>
<organism evidence="4 5">
    <name type="scientific">Niastella caeni</name>
    <dbReference type="NCBI Taxonomy" id="2569763"/>
    <lineage>
        <taxon>Bacteria</taxon>
        <taxon>Pseudomonadati</taxon>
        <taxon>Bacteroidota</taxon>
        <taxon>Chitinophagia</taxon>
        <taxon>Chitinophagales</taxon>
        <taxon>Chitinophagaceae</taxon>
        <taxon>Niastella</taxon>
    </lineage>
</organism>
<dbReference type="SUPFAM" id="SSF52266">
    <property type="entry name" value="SGNH hydrolase"/>
    <property type="match status" value="1"/>
</dbReference>
<evidence type="ECO:0000256" key="1">
    <source>
        <dbReference type="ARBA" id="ARBA00008668"/>
    </source>
</evidence>
<dbReference type="EMBL" id="STFF01000008">
    <property type="protein sequence ID" value="THU34129.1"/>
    <property type="molecule type" value="Genomic_DNA"/>
</dbReference>
<dbReference type="CDD" id="cd01821">
    <property type="entry name" value="Rhamnogalacturan_acetylesterase_like"/>
    <property type="match status" value="1"/>
</dbReference>
<sequence>MNRIIVIGLMLLTAFTMPPKKKITVWLIGDSTMSAKEVKTYPENGWGMPFVYFFDSTVKVDNRAQNGRSTRTFMEENRWQPVVADMQEGDYVFIQFGHNDEVKTKKSYTTEDEFKANLVKYVTDTRSKKANPVLLTPVARRNFDSTGHVVGTHDVYAQIVRNVAKENNVPLIDLDKEGQALYQQWGVDKSKLLFNHLAPGEHPNYPQGKEDNTHFNDLGARMIAQIVLKNIKSLGLELGERVRR</sequence>
<dbReference type="OrthoDB" id="9807041at2"/>
<keyword evidence="5" id="KW-1185">Reference proteome</keyword>
<dbReference type="PANTHER" id="PTHR43695">
    <property type="entry name" value="PUTATIVE (AFU_ORTHOLOGUE AFUA_2G17250)-RELATED"/>
    <property type="match status" value="1"/>
</dbReference>
<dbReference type="Pfam" id="PF13472">
    <property type="entry name" value="Lipase_GDSL_2"/>
    <property type="match status" value="1"/>
</dbReference>
<dbReference type="InterPro" id="IPR036514">
    <property type="entry name" value="SGNH_hydro_sf"/>
</dbReference>
<comment type="similarity">
    <text evidence="1">Belongs to the 'GDSL' lipolytic enzyme family.</text>
</comment>
<evidence type="ECO:0000256" key="2">
    <source>
        <dbReference type="ARBA" id="ARBA00022801"/>
    </source>
</evidence>
<dbReference type="InterPro" id="IPR037459">
    <property type="entry name" value="RhgT-like"/>
</dbReference>
<dbReference type="PANTHER" id="PTHR43695:SF1">
    <property type="entry name" value="RHAMNOGALACTURONAN ACETYLESTERASE"/>
    <property type="match status" value="1"/>
</dbReference>
<keyword evidence="2" id="KW-0378">Hydrolase</keyword>
<feature type="domain" description="SGNH hydrolase-type esterase" evidence="3">
    <location>
        <begin position="28"/>
        <end position="221"/>
    </location>
</feature>
<dbReference type="Proteomes" id="UP000306918">
    <property type="component" value="Unassembled WGS sequence"/>
</dbReference>